<dbReference type="EMBL" id="JAIWYP010000008">
    <property type="protein sequence ID" value="KAH3787843.1"/>
    <property type="molecule type" value="Genomic_DNA"/>
</dbReference>
<dbReference type="InterPro" id="IPR018000">
    <property type="entry name" value="Neurotransmitter_ion_chnl_CS"/>
</dbReference>
<feature type="transmembrane region" description="Helical" evidence="5">
    <location>
        <begin position="373"/>
        <end position="396"/>
    </location>
</feature>
<dbReference type="SUPFAM" id="SSF63712">
    <property type="entry name" value="Nicotinic receptor ligand binding domain-like"/>
    <property type="match status" value="1"/>
</dbReference>
<keyword evidence="2 5" id="KW-0812">Transmembrane</keyword>
<dbReference type="PROSITE" id="PS00236">
    <property type="entry name" value="NEUROTR_ION_CHANNEL"/>
    <property type="match status" value="1"/>
</dbReference>
<dbReference type="GO" id="GO:0005230">
    <property type="term" value="F:extracellular ligand-gated monoatomic ion channel activity"/>
    <property type="evidence" value="ECO:0007669"/>
    <property type="project" value="InterPro"/>
</dbReference>
<dbReference type="GO" id="GO:0004888">
    <property type="term" value="F:transmembrane signaling receptor activity"/>
    <property type="evidence" value="ECO:0007669"/>
    <property type="project" value="InterPro"/>
</dbReference>
<keyword evidence="5" id="KW-0406">Ion transport</keyword>
<evidence type="ECO:0000256" key="1">
    <source>
        <dbReference type="ARBA" id="ARBA00004141"/>
    </source>
</evidence>
<dbReference type="InterPro" id="IPR036719">
    <property type="entry name" value="Neuro-gated_channel_TM_sf"/>
</dbReference>
<feature type="domain" description="Neurotransmitter-gated ion-channel transmembrane" evidence="7">
    <location>
        <begin position="238"/>
        <end position="327"/>
    </location>
</feature>
<sequence>MRLYSACGTICLLICLKSSLVTCAVTAQDMRAHLSTILPANYTTYIRPILNQNDPVKVTMDLHLIGINSFDNREQKLTTTAYLNVEWTDQVIADSWIDTDINHVYVPQGNVWRPDLALQNGFDTMVGLGSSFLYVRVDRNGLVTWRPYQVFESGCEVNVRFFPFDKTSCELKFLVWSNTLDKVSVARGTVGFDTTLFEANSEWTVLQTSVSEFNAGDNSGILFKIEMERKPLHYLVTILVPVILLGALNAFLFVLPADSGEKTGYAVTAFLSFAVFLTIVGDEIPENSDKASMFSLYIFIMTMVSTLLVGVTIFQLRIHHRTDDHVPSRFLTRFTRLVRKVRCACCVGRNPKGREGPEVEEITWESITEAIDFAGFFFVMLFMLIFTMAIVVASTVGTQVPN</sequence>
<feature type="transmembrane region" description="Helical" evidence="5">
    <location>
        <begin position="293"/>
        <end position="314"/>
    </location>
</feature>
<dbReference type="PANTHER" id="PTHR18945">
    <property type="entry name" value="NEUROTRANSMITTER GATED ION CHANNEL"/>
    <property type="match status" value="1"/>
</dbReference>
<dbReference type="InterPro" id="IPR036734">
    <property type="entry name" value="Neur_chan_lig-bd_sf"/>
</dbReference>
<protein>
    <submittedName>
        <fullName evidence="8">Uncharacterized protein</fullName>
    </submittedName>
</protein>
<keyword evidence="5" id="KW-0407">Ion channel</keyword>
<organism evidence="8 9">
    <name type="scientific">Dreissena polymorpha</name>
    <name type="common">Zebra mussel</name>
    <name type="synonym">Mytilus polymorpha</name>
    <dbReference type="NCBI Taxonomy" id="45954"/>
    <lineage>
        <taxon>Eukaryota</taxon>
        <taxon>Metazoa</taxon>
        <taxon>Spiralia</taxon>
        <taxon>Lophotrochozoa</taxon>
        <taxon>Mollusca</taxon>
        <taxon>Bivalvia</taxon>
        <taxon>Autobranchia</taxon>
        <taxon>Heteroconchia</taxon>
        <taxon>Euheterodonta</taxon>
        <taxon>Imparidentia</taxon>
        <taxon>Neoheterodontei</taxon>
        <taxon>Myida</taxon>
        <taxon>Dreissenoidea</taxon>
        <taxon>Dreissenidae</taxon>
        <taxon>Dreissena</taxon>
    </lineage>
</organism>
<reference evidence="8" key="2">
    <citation type="submission" date="2020-11" db="EMBL/GenBank/DDBJ databases">
        <authorList>
            <person name="McCartney M.A."/>
            <person name="Auch B."/>
            <person name="Kono T."/>
            <person name="Mallez S."/>
            <person name="Becker A."/>
            <person name="Gohl D.M."/>
            <person name="Silverstein K.A.T."/>
            <person name="Koren S."/>
            <person name="Bechman K.B."/>
            <person name="Herman A."/>
            <person name="Abrahante J.E."/>
            <person name="Garbe J."/>
        </authorList>
    </citation>
    <scope>NUCLEOTIDE SEQUENCE</scope>
    <source>
        <strain evidence="8">Duluth1</strain>
        <tissue evidence="8">Whole animal</tissue>
    </source>
</reference>
<feature type="signal peptide" evidence="5">
    <location>
        <begin position="1"/>
        <end position="27"/>
    </location>
</feature>
<dbReference type="Gene3D" id="2.70.170.10">
    <property type="entry name" value="Neurotransmitter-gated ion-channel ligand-binding domain"/>
    <property type="match status" value="1"/>
</dbReference>
<evidence type="ECO:0000313" key="8">
    <source>
        <dbReference type="EMBL" id="KAH3787843.1"/>
    </source>
</evidence>
<dbReference type="Gene3D" id="1.20.58.390">
    <property type="entry name" value="Neurotransmitter-gated ion-channel transmembrane domain"/>
    <property type="match status" value="1"/>
</dbReference>
<evidence type="ECO:0000313" key="9">
    <source>
        <dbReference type="Proteomes" id="UP000828390"/>
    </source>
</evidence>
<reference evidence="8" key="1">
    <citation type="journal article" date="2019" name="bioRxiv">
        <title>The Genome of the Zebra Mussel, Dreissena polymorpha: A Resource for Invasive Species Research.</title>
        <authorList>
            <person name="McCartney M.A."/>
            <person name="Auch B."/>
            <person name="Kono T."/>
            <person name="Mallez S."/>
            <person name="Zhang Y."/>
            <person name="Obille A."/>
            <person name="Becker A."/>
            <person name="Abrahante J.E."/>
            <person name="Garbe J."/>
            <person name="Badalamenti J.P."/>
            <person name="Herman A."/>
            <person name="Mangelson H."/>
            <person name="Liachko I."/>
            <person name="Sullivan S."/>
            <person name="Sone E.D."/>
            <person name="Koren S."/>
            <person name="Silverstein K.A.T."/>
            <person name="Beckman K.B."/>
            <person name="Gohl D.M."/>
        </authorList>
    </citation>
    <scope>NUCLEOTIDE SEQUENCE</scope>
    <source>
        <strain evidence="8">Duluth1</strain>
        <tissue evidence="8">Whole animal</tissue>
    </source>
</reference>
<evidence type="ECO:0000259" key="7">
    <source>
        <dbReference type="Pfam" id="PF02932"/>
    </source>
</evidence>
<evidence type="ECO:0000256" key="2">
    <source>
        <dbReference type="ARBA" id="ARBA00022692"/>
    </source>
</evidence>
<dbReference type="Proteomes" id="UP000828390">
    <property type="component" value="Unassembled WGS sequence"/>
</dbReference>
<keyword evidence="3 5" id="KW-1133">Transmembrane helix</keyword>
<dbReference type="CDD" id="cd18989">
    <property type="entry name" value="LGIC_ECD_cation"/>
    <property type="match status" value="1"/>
</dbReference>
<gene>
    <name evidence="8" type="ORF">DPMN_165973</name>
</gene>
<dbReference type="CDD" id="cd19051">
    <property type="entry name" value="LGIC_TM_cation"/>
    <property type="match status" value="1"/>
</dbReference>
<dbReference type="PRINTS" id="PR00252">
    <property type="entry name" value="NRIONCHANNEL"/>
</dbReference>
<dbReference type="InterPro" id="IPR038050">
    <property type="entry name" value="Neuro_actylchol_rec"/>
</dbReference>
<evidence type="ECO:0000256" key="4">
    <source>
        <dbReference type="ARBA" id="ARBA00023136"/>
    </source>
</evidence>
<dbReference type="SUPFAM" id="SSF90112">
    <property type="entry name" value="Neurotransmitter-gated ion-channel transmembrane pore"/>
    <property type="match status" value="1"/>
</dbReference>
<evidence type="ECO:0000256" key="3">
    <source>
        <dbReference type="ARBA" id="ARBA00022989"/>
    </source>
</evidence>
<feature type="domain" description="Neurotransmitter-gated ion-channel ligand-binding" evidence="6">
    <location>
        <begin position="36"/>
        <end position="231"/>
    </location>
</feature>
<feature type="chain" id="PRO_5039746699" evidence="5">
    <location>
        <begin position="28"/>
        <end position="402"/>
    </location>
</feature>
<comment type="subcellular location">
    <subcellularLocation>
        <location evidence="1">Membrane</location>
        <topology evidence="1">Multi-pass membrane protein</topology>
    </subcellularLocation>
</comment>
<name>A0A9D4EYM1_DREPO</name>
<keyword evidence="4 5" id="KW-0472">Membrane</keyword>
<dbReference type="FunFam" id="2.70.170.10:FF:000028">
    <property type="entry name" value="AcetylCholine Receptor"/>
    <property type="match status" value="1"/>
</dbReference>
<keyword evidence="5" id="KW-0813">Transport</keyword>
<keyword evidence="9" id="KW-1185">Reference proteome</keyword>
<evidence type="ECO:0000259" key="6">
    <source>
        <dbReference type="Pfam" id="PF02931"/>
    </source>
</evidence>
<comment type="caution">
    <text evidence="8">The sequence shown here is derived from an EMBL/GenBank/DDBJ whole genome shotgun (WGS) entry which is preliminary data.</text>
</comment>
<proteinExistence type="inferred from homology"/>
<dbReference type="Pfam" id="PF02931">
    <property type="entry name" value="Neur_chan_LBD"/>
    <property type="match status" value="1"/>
</dbReference>
<feature type="transmembrane region" description="Helical" evidence="5">
    <location>
        <begin position="263"/>
        <end position="281"/>
    </location>
</feature>
<comment type="similarity">
    <text evidence="5">Belongs to the ligand-gated ion channel (TC 1.A.9) family.</text>
</comment>
<dbReference type="Pfam" id="PF02932">
    <property type="entry name" value="Neur_chan_memb"/>
    <property type="match status" value="1"/>
</dbReference>
<dbReference type="InterPro" id="IPR006202">
    <property type="entry name" value="Neur_chan_lig-bd"/>
</dbReference>
<feature type="transmembrane region" description="Helical" evidence="5">
    <location>
        <begin position="232"/>
        <end position="256"/>
    </location>
</feature>
<dbReference type="AlphaFoldDB" id="A0A9D4EYM1"/>
<dbReference type="InterPro" id="IPR006029">
    <property type="entry name" value="Neurotrans-gated_channel_TM"/>
</dbReference>
<dbReference type="GO" id="GO:0016020">
    <property type="term" value="C:membrane"/>
    <property type="evidence" value="ECO:0007669"/>
    <property type="project" value="UniProtKB-SubCell"/>
</dbReference>
<dbReference type="InterPro" id="IPR006201">
    <property type="entry name" value="Neur_channel"/>
</dbReference>
<accession>A0A9D4EYM1</accession>
<keyword evidence="5" id="KW-0732">Signal</keyword>
<evidence type="ECO:0000256" key="5">
    <source>
        <dbReference type="RuleBase" id="RU000687"/>
    </source>
</evidence>